<dbReference type="Gene3D" id="3.40.50.720">
    <property type="entry name" value="NAD(P)-binding Rossmann-like Domain"/>
    <property type="match status" value="1"/>
</dbReference>
<dbReference type="InterPro" id="IPR036291">
    <property type="entry name" value="NAD(P)-bd_dom_sf"/>
</dbReference>
<dbReference type="Proteomes" id="UP001596122">
    <property type="component" value="Unassembled WGS sequence"/>
</dbReference>
<evidence type="ECO:0000256" key="3">
    <source>
        <dbReference type="ARBA" id="ARBA00022723"/>
    </source>
</evidence>
<comment type="cofactor">
    <cofactor evidence="1">
        <name>Zn(2+)</name>
        <dbReference type="ChEBI" id="CHEBI:29105"/>
    </cofactor>
</comment>
<evidence type="ECO:0000313" key="7">
    <source>
        <dbReference type="Proteomes" id="UP001596122"/>
    </source>
</evidence>
<sequence length="346" mass="36154">MATDEHHPTMRPATASRPPTARALWVEGEGVLAVRDQPLEDPGPEEVRVRTLASGVSRGTERLVLTGRVPASQRDRMRAPFQHGDLPWPVSHGYLAVGVVEAGPPALRDRTVFCLHPHHDRFVVPAAAVHVVPDGVPARRAVLAGTVETAVNALWDAGVRLGDSVAVVGAGMVGACVARLAAQVPGCRVDLVDPAPERAVLAGALGVSHRTPEELDGVVGSHDVVVHASATAAGLALALRLAPDDGEVVELSWFGSHAPEVPLGDDVHARRVAIRPSQVGAVARARRERRTPADRLALALRLLTDPAFDHLLGPEVPLDDAPTVLPGLLLDDAGGGGPCPVITYGA</sequence>
<dbReference type="PANTHER" id="PTHR43350:SF19">
    <property type="entry name" value="D-GULOSIDE 3-DEHYDROGENASE"/>
    <property type="match status" value="1"/>
</dbReference>
<dbReference type="RefSeq" id="WP_340270351.1">
    <property type="nucleotide sequence ID" value="NZ_JBBEOG010000006.1"/>
</dbReference>
<comment type="similarity">
    <text evidence="2">Belongs to the zinc-containing alcohol dehydrogenase family.</text>
</comment>
<dbReference type="SUPFAM" id="SSF50129">
    <property type="entry name" value="GroES-like"/>
    <property type="match status" value="1"/>
</dbReference>
<dbReference type="Gene3D" id="3.90.180.10">
    <property type="entry name" value="Medium-chain alcohol dehydrogenases, catalytic domain"/>
    <property type="match status" value="2"/>
</dbReference>
<organism evidence="6 7">
    <name type="scientific">Aquipuribacter nitratireducens</name>
    <dbReference type="NCBI Taxonomy" id="650104"/>
    <lineage>
        <taxon>Bacteria</taxon>
        <taxon>Bacillati</taxon>
        <taxon>Actinomycetota</taxon>
        <taxon>Actinomycetes</taxon>
        <taxon>Micrococcales</taxon>
        <taxon>Intrasporangiaceae</taxon>
        <taxon>Aquipuribacter</taxon>
    </lineage>
</organism>
<keyword evidence="5" id="KW-0560">Oxidoreductase</keyword>
<comment type="caution">
    <text evidence="6">The sequence shown here is derived from an EMBL/GenBank/DDBJ whole genome shotgun (WGS) entry which is preliminary data.</text>
</comment>
<proteinExistence type="inferred from homology"/>
<keyword evidence="7" id="KW-1185">Reference proteome</keyword>
<dbReference type="EMBL" id="JBHSLD010000028">
    <property type="protein sequence ID" value="MFC5382658.1"/>
    <property type="molecule type" value="Genomic_DNA"/>
</dbReference>
<dbReference type="SUPFAM" id="SSF51735">
    <property type="entry name" value="NAD(P)-binding Rossmann-fold domains"/>
    <property type="match status" value="1"/>
</dbReference>
<evidence type="ECO:0000256" key="5">
    <source>
        <dbReference type="ARBA" id="ARBA00023002"/>
    </source>
</evidence>
<gene>
    <name evidence="6" type="ORF">ACFPJ6_17980</name>
</gene>
<accession>A0ABW0GRP6</accession>
<dbReference type="InterPro" id="IPR011032">
    <property type="entry name" value="GroES-like_sf"/>
</dbReference>
<dbReference type="CDD" id="cd08255">
    <property type="entry name" value="2-desacetyl-2-hydroxyethyl_bacteriochlorophyllide_like"/>
    <property type="match status" value="1"/>
</dbReference>
<evidence type="ECO:0000256" key="1">
    <source>
        <dbReference type="ARBA" id="ARBA00001947"/>
    </source>
</evidence>
<reference evidence="7" key="1">
    <citation type="journal article" date="2019" name="Int. J. Syst. Evol. Microbiol.">
        <title>The Global Catalogue of Microorganisms (GCM) 10K type strain sequencing project: providing services to taxonomists for standard genome sequencing and annotation.</title>
        <authorList>
            <consortium name="The Broad Institute Genomics Platform"/>
            <consortium name="The Broad Institute Genome Sequencing Center for Infectious Disease"/>
            <person name="Wu L."/>
            <person name="Ma J."/>
        </authorList>
    </citation>
    <scope>NUCLEOTIDE SEQUENCE [LARGE SCALE GENOMIC DNA]</scope>
    <source>
        <strain evidence="7">CCUG 43114</strain>
    </source>
</reference>
<keyword evidence="3" id="KW-0479">Metal-binding</keyword>
<protein>
    <submittedName>
        <fullName evidence="6">Zinc-binding alcohol dehydrogenase</fullName>
    </submittedName>
</protein>
<evidence type="ECO:0000313" key="6">
    <source>
        <dbReference type="EMBL" id="MFC5382658.1"/>
    </source>
</evidence>
<evidence type="ECO:0000256" key="2">
    <source>
        <dbReference type="ARBA" id="ARBA00008072"/>
    </source>
</evidence>
<evidence type="ECO:0000256" key="4">
    <source>
        <dbReference type="ARBA" id="ARBA00022833"/>
    </source>
</evidence>
<name>A0ABW0GRP6_9MICO</name>
<dbReference type="PANTHER" id="PTHR43350">
    <property type="entry name" value="NAD-DEPENDENT ALCOHOL DEHYDROGENASE"/>
    <property type="match status" value="1"/>
</dbReference>
<keyword evidence="4" id="KW-0862">Zinc</keyword>